<feature type="chain" id="PRO_5045008818" description="Carboxypeptidase" evidence="3">
    <location>
        <begin position="23"/>
        <end position="455"/>
    </location>
</feature>
<dbReference type="Proteomes" id="UP001497444">
    <property type="component" value="Chromosome 8"/>
</dbReference>
<dbReference type="Gene3D" id="6.10.250.940">
    <property type="match status" value="1"/>
</dbReference>
<evidence type="ECO:0000256" key="2">
    <source>
        <dbReference type="ARBA" id="ARBA00023180"/>
    </source>
</evidence>
<dbReference type="PANTHER" id="PTHR11802">
    <property type="entry name" value="SERINE PROTEASE FAMILY S10 SERINE CARBOXYPEPTIDASE"/>
    <property type="match status" value="1"/>
</dbReference>
<evidence type="ECO:0000313" key="4">
    <source>
        <dbReference type="EMBL" id="CAK9277205.1"/>
    </source>
</evidence>
<keyword evidence="3" id="KW-0121">Carboxypeptidase</keyword>
<keyword evidence="3" id="KW-0732">Signal</keyword>
<comment type="similarity">
    <text evidence="1 3">Belongs to the peptidase S10 family.</text>
</comment>
<dbReference type="InterPro" id="IPR029058">
    <property type="entry name" value="AB_hydrolase_fold"/>
</dbReference>
<dbReference type="PRINTS" id="PR00724">
    <property type="entry name" value="CRBOXYPTASEC"/>
</dbReference>
<evidence type="ECO:0000256" key="1">
    <source>
        <dbReference type="ARBA" id="ARBA00009431"/>
    </source>
</evidence>
<sequence>MQISFLLWASLISLTAMLLIKGEDTSDFVERLPGQPAVKYKQYAGYVTVNATQGRALFYWFVEADNKKAASLPVSFWFNGGPGCSSIGEGAFTELGPFYNKNEGFGLVKNHHSWNRDSNIVFVDSPAGVGYSYSNTSSDYNYFSDELTAIDALAFLNGWFTKFPEYGNNDVYLLGESYAGHYAPNLAKQIILHNERAGSSQIKLKGFLIGNPWTDAYYDNKGAVDFWYYHSLISDATYDAIQDNCDYKSEPAVGYSNNLVCQNAANQASGIDMADINAYNIYAGNCNTPNSSTVLKPSFFLRFKDSKFCTPDTTTPYLNLPEVKAAFHTLSNITWTECSVVVNNQYSVASVVESMLPVYRFLQGRGLKIWIYSGDIDGVVPTTGTRYWLKELDLPIEVPWYPWNHSTQVGGWTQVYSGLTFVTVRNAGHMVPADKPGQGLAVFRSFLAGNPLPPL</sequence>
<gene>
    <name evidence="4" type="ORF">CSSPJE1EN1_LOCUS22683</name>
</gene>
<evidence type="ECO:0000313" key="5">
    <source>
        <dbReference type="Proteomes" id="UP001497444"/>
    </source>
</evidence>
<organism evidence="4 5">
    <name type="scientific">Sphagnum jensenii</name>
    <dbReference type="NCBI Taxonomy" id="128206"/>
    <lineage>
        <taxon>Eukaryota</taxon>
        <taxon>Viridiplantae</taxon>
        <taxon>Streptophyta</taxon>
        <taxon>Embryophyta</taxon>
        <taxon>Bryophyta</taxon>
        <taxon>Sphagnophytina</taxon>
        <taxon>Sphagnopsida</taxon>
        <taxon>Sphagnales</taxon>
        <taxon>Sphagnaceae</taxon>
        <taxon>Sphagnum</taxon>
    </lineage>
</organism>
<dbReference type="EMBL" id="OZ020103">
    <property type="protein sequence ID" value="CAK9277205.1"/>
    <property type="molecule type" value="Genomic_DNA"/>
</dbReference>
<dbReference type="InterPro" id="IPR001563">
    <property type="entry name" value="Peptidase_S10"/>
</dbReference>
<dbReference type="Gene3D" id="3.40.50.11320">
    <property type="match status" value="1"/>
</dbReference>
<accession>A0ABP0XDK6</accession>
<proteinExistence type="inferred from homology"/>
<keyword evidence="3" id="KW-0645">Protease</keyword>
<keyword evidence="2" id="KW-0325">Glycoprotein</keyword>
<protein>
    <recommendedName>
        <fullName evidence="3">Carboxypeptidase</fullName>
        <ecNumber evidence="3">3.4.16.-</ecNumber>
    </recommendedName>
</protein>
<feature type="signal peptide" evidence="3">
    <location>
        <begin position="1"/>
        <end position="22"/>
    </location>
</feature>
<dbReference type="InterPro" id="IPR033124">
    <property type="entry name" value="Ser_caboxypep_his_AS"/>
</dbReference>
<keyword evidence="3" id="KW-0378">Hydrolase</keyword>
<dbReference type="Gene3D" id="3.40.50.1820">
    <property type="entry name" value="alpha/beta hydrolase"/>
    <property type="match status" value="1"/>
</dbReference>
<keyword evidence="5" id="KW-1185">Reference proteome</keyword>
<reference evidence="4" key="1">
    <citation type="submission" date="2024-02" db="EMBL/GenBank/DDBJ databases">
        <authorList>
            <consortium name="ELIXIR-Norway"/>
            <consortium name="Elixir Norway"/>
        </authorList>
    </citation>
    <scope>NUCLEOTIDE SEQUENCE</scope>
</reference>
<dbReference type="PROSITE" id="PS00131">
    <property type="entry name" value="CARBOXYPEPT_SER_SER"/>
    <property type="match status" value="1"/>
</dbReference>
<dbReference type="PROSITE" id="PS00560">
    <property type="entry name" value="CARBOXYPEPT_SER_HIS"/>
    <property type="match status" value="1"/>
</dbReference>
<name>A0ABP0XDK6_9BRYO</name>
<dbReference type="EC" id="3.4.16.-" evidence="3"/>
<dbReference type="SUPFAM" id="SSF53474">
    <property type="entry name" value="alpha/beta-Hydrolases"/>
    <property type="match status" value="1"/>
</dbReference>
<evidence type="ECO:0000256" key="3">
    <source>
        <dbReference type="RuleBase" id="RU361156"/>
    </source>
</evidence>
<dbReference type="InterPro" id="IPR018202">
    <property type="entry name" value="Ser_caboxypep_ser_AS"/>
</dbReference>
<dbReference type="PANTHER" id="PTHR11802:SF489">
    <property type="entry name" value="CARBOXYPEPTIDASE"/>
    <property type="match status" value="1"/>
</dbReference>
<dbReference type="Pfam" id="PF00450">
    <property type="entry name" value="Peptidase_S10"/>
    <property type="match status" value="1"/>
</dbReference>